<dbReference type="GO" id="GO:0043531">
    <property type="term" value="F:ADP binding"/>
    <property type="evidence" value="ECO:0007669"/>
    <property type="project" value="InterPro"/>
</dbReference>
<dbReference type="InterPro" id="IPR032675">
    <property type="entry name" value="LRR_dom_sf"/>
</dbReference>
<dbReference type="InterPro" id="IPR055414">
    <property type="entry name" value="LRR_R13L4/SHOC2-like"/>
</dbReference>
<keyword evidence="2" id="KW-0433">Leucine-rich repeat</keyword>
<dbReference type="Pfam" id="PF23598">
    <property type="entry name" value="LRR_14"/>
    <property type="match status" value="1"/>
</dbReference>
<dbReference type="Pfam" id="PF23559">
    <property type="entry name" value="WHD_DRP"/>
    <property type="match status" value="1"/>
</dbReference>
<sequence length="908" mass="103960">MGNCVSISIPCDSCVNTVSQWHDEKGGYIHNVEKNLTFLETNMEELRARRDDVSRRVTREEDRGLQRLAEIQVWLNRVETIENRANDLLSAKNVELQRLCLCSLCSKSLVSSYRYGKSVFSTLREVEKLKSSVFEMVSEKARTSEVEERPVQRAIVGQETMLEKAWNHLVEDGVGIMGLYGMGGVGKTTLLTQLNNKFSDERCGFDFVIWIVVSKEFQVEKIQEVWKQKDTTEKGVHLYNFLKKKRFVLFLDDLWQKVDLAKAGVPFPTVENRCKVAFTTRSQDVCAHMGVEEPMEVQCLSDNDAFVLFQKKVGPVTLGSDPEIPDIARIVARKCRGLPLALNVIGETMSCKRTIQEWRHAIDVLTSYAIEFSGMEDQILPLLKYSYDNLKEERHKLCLLYCALFPEDYKIQKSKLIDYWICEGLIDGSEDIERAENKGYEIIGSLVRASLLMEDGTNKVCMHDIIREMALWIASDLGQEKEAFIVHAGLWFFKMPKVKNWNIVRRMSLMHNKILHLRGSHECLQLTTLLLQKTELGKISSEFFKSMPKLVVLDLSKNLDLIELPETISELGSLQYLNLSGTAIHHLPMGLLGLKNLIYLDLWDTDILSIAGISKLHKLKVLKLFGHEFLCDFQAVKELETLEHLESLFIRITSFQYVEILRSQRLMSCTQHLEIDNISLETIVPLAIMEKLRSFWIKSWNISEIKMGNICSKRKIVYSLHSPSTPCFSSLSVVKIQDCNRLRELTLLMFASNLRELDVLGAKELKDIINKEKASKGEDSGIVPFPKLILLRLDSLPELNNIHWKPLPFPCLKEIRVTGCPNLRKLPLDSRSGKHGENGLFISYSRKERIEYLEWKDEATKTRFLSSYLIISTQRLSGASQAASSKWMICFLCVFLVVKVSLPVSCFI</sequence>
<dbReference type="InterPro" id="IPR050905">
    <property type="entry name" value="Plant_NBS-LRR"/>
</dbReference>
<comment type="similarity">
    <text evidence="1">Belongs to the disease resistance NB-LRR family.</text>
</comment>
<dbReference type="Gene3D" id="1.10.10.10">
    <property type="entry name" value="Winged helix-like DNA-binding domain superfamily/Winged helix DNA-binding domain"/>
    <property type="match status" value="1"/>
</dbReference>
<dbReference type="Pfam" id="PF00931">
    <property type="entry name" value="NB-ARC"/>
    <property type="match status" value="1"/>
</dbReference>
<feature type="coiled-coil region" evidence="7">
    <location>
        <begin position="29"/>
        <end position="63"/>
    </location>
</feature>
<evidence type="ECO:0000259" key="10">
    <source>
        <dbReference type="Pfam" id="PF23598"/>
    </source>
</evidence>
<dbReference type="AlphaFoldDB" id="A0A6J0L4E3"/>
<dbReference type="FunFam" id="3.40.50.300:FF:001091">
    <property type="entry name" value="Probable disease resistance protein At1g61300"/>
    <property type="match status" value="1"/>
</dbReference>
<evidence type="ECO:0000313" key="11">
    <source>
        <dbReference type="Proteomes" id="UP000504610"/>
    </source>
</evidence>
<evidence type="ECO:0000259" key="8">
    <source>
        <dbReference type="Pfam" id="PF00931"/>
    </source>
</evidence>
<evidence type="ECO:0000259" key="9">
    <source>
        <dbReference type="Pfam" id="PF23559"/>
    </source>
</evidence>
<gene>
    <name evidence="12" type="primary">LOC108825617</name>
</gene>
<proteinExistence type="inferred from homology"/>
<organism evidence="11 12">
    <name type="scientific">Raphanus sativus</name>
    <name type="common">Radish</name>
    <name type="synonym">Raphanus raphanistrum var. sativus</name>
    <dbReference type="NCBI Taxonomy" id="3726"/>
    <lineage>
        <taxon>Eukaryota</taxon>
        <taxon>Viridiplantae</taxon>
        <taxon>Streptophyta</taxon>
        <taxon>Embryophyta</taxon>
        <taxon>Tracheophyta</taxon>
        <taxon>Spermatophyta</taxon>
        <taxon>Magnoliopsida</taxon>
        <taxon>eudicotyledons</taxon>
        <taxon>Gunneridae</taxon>
        <taxon>Pentapetalae</taxon>
        <taxon>rosids</taxon>
        <taxon>malvids</taxon>
        <taxon>Brassicales</taxon>
        <taxon>Brassicaceae</taxon>
        <taxon>Brassiceae</taxon>
        <taxon>Raphanus</taxon>
    </lineage>
</organism>
<name>A0A6J0L4E3_RAPSA</name>
<keyword evidence="11" id="KW-1185">Reference proteome</keyword>
<evidence type="ECO:0000256" key="1">
    <source>
        <dbReference type="ARBA" id="ARBA00008894"/>
    </source>
</evidence>
<reference evidence="12" key="2">
    <citation type="submission" date="2025-08" db="UniProtKB">
        <authorList>
            <consortium name="RefSeq"/>
        </authorList>
    </citation>
    <scope>IDENTIFICATION</scope>
    <source>
        <tissue evidence="12">Leaf</tissue>
    </source>
</reference>
<dbReference type="SUPFAM" id="SSF52540">
    <property type="entry name" value="P-loop containing nucleoside triphosphate hydrolases"/>
    <property type="match status" value="1"/>
</dbReference>
<protein>
    <submittedName>
        <fullName evidence="12">Disease resistance protein At1g63350 isoform X2</fullName>
    </submittedName>
</protein>
<dbReference type="PANTHER" id="PTHR33463:SF210">
    <property type="entry name" value="NB-ARC DOMAIN-CONTAINING PROTEIN"/>
    <property type="match status" value="1"/>
</dbReference>
<dbReference type="GO" id="GO:0005524">
    <property type="term" value="F:ATP binding"/>
    <property type="evidence" value="ECO:0007669"/>
    <property type="project" value="UniProtKB-KW"/>
</dbReference>
<keyword evidence="5" id="KW-0611">Plant defense</keyword>
<dbReference type="RefSeq" id="XP_018454446.1">
    <property type="nucleotide sequence ID" value="XM_018598944.2"/>
</dbReference>
<evidence type="ECO:0000256" key="2">
    <source>
        <dbReference type="ARBA" id="ARBA00022614"/>
    </source>
</evidence>
<dbReference type="PRINTS" id="PR00364">
    <property type="entry name" value="DISEASERSIST"/>
</dbReference>
<dbReference type="PANTHER" id="PTHR33463">
    <property type="entry name" value="NB-ARC DOMAIN-CONTAINING PROTEIN-RELATED"/>
    <property type="match status" value="1"/>
</dbReference>
<evidence type="ECO:0000256" key="7">
    <source>
        <dbReference type="SAM" id="Coils"/>
    </source>
</evidence>
<dbReference type="GeneID" id="108825617"/>
<dbReference type="OrthoDB" id="664960at2759"/>
<dbReference type="Gene3D" id="1.10.8.430">
    <property type="entry name" value="Helical domain of apoptotic protease-activating factors"/>
    <property type="match status" value="1"/>
</dbReference>
<dbReference type="Gene3D" id="3.40.50.300">
    <property type="entry name" value="P-loop containing nucleotide triphosphate hydrolases"/>
    <property type="match status" value="1"/>
</dbReference>
<keyword evidence="7" id="KW-0175">Coiled coil</keyword>
<accession>A0A6J0L4E3</accession>
<dbReference type="InterPro" id="IPR027417">
    <property type="entry name" value="P-loop_NTPase"/>
</dbReference>
<evidence type="ECO:0000256" key="6">
    <source>
        <dbReference type="ARBA" id="ARBA00022840"/>
    </source>
</evidence>
<feature type="domain" description="Disease resistance R13L4/SHOC-2-like LRR" evidence="10">
    <location>
        <begin position="505"/>
        <end position="794"/>
    </location>
</feature>
<keyword evidence="4" id="KW-0547">Nucleotide-binding</keyword>
<dbReference type="GO" id="GO:0006952">
    <property type="term" value="P:defense response"/>
    <property type="evidence" value="ECO:0007669"/>
    <property type="project" value="UniProtKB-KW"/>
</dbReference>
<evidence type="ECO:0000256" key="3">
    <source>
        <dbReference type="ARBA" id="ARBA00022737"/>
    </source>
</evidence>
<dbReference type="InterPro" id="IPR042197">
    <property type="entry name" value="Apaf_helical"/>
</dbReference>
<dbReference type="Proteomes" id="UP000504610">
    <property type="component" value="Chromosome 9"/>
</dbReference>
<dbReference type="SUPFAM" id="SSF52058">
    <property type="entry name" value="L domain-like"/>
    <property type="match status" value="1"/>
</dbReference>
<dbReference type="InterPro" id="IPR002182">
    <property type="entry name" value="NB-ARC"/>
</dbReference>
<evidence type="ECO:0000256" key="5">
    <source>
        <dbReference type="ARBA" id="ARBA00022821"/>
    </source>
</evidence>
<evidence type="ECO:0000256" key="4">
    <source>
        <dbReference type="ARBA" id="ARBA00022741"/>
    </source>
</evidence>
<dbReference type="InterPro" id="IPR058922">
    <property type="entry name" value="WHD_DRP"/>
</dbReference>
<dbReference type="FunFam" id="1.10.8.430:FF:000003">
    <property type="entry name" value="Probable disease resistance protein At5g66910"/>
    <property type="match status" value="1"/>
</dbReference>
<keyword evidence="3" id="KW-0677">Repeat</keyword>
<dbReference type="Gene3D" id="3.80.10.10">
    <property type="entry name" value="Ribonuclease Inhibitor"/>
    <property type="match status" value="2"/>
</dbReference>
<dbReference type="FunFam" id="1.10.10.10:FF:000322">
    <property type="entry name" value="Probable disease resistance protein At1g63360"/>
    <property type="match status" value="1"/>
</dbReference>
<dbReference type="InterPro" id="IPR036388">
    <property type="entry name" value="WH-like_DNA-bd_sf"/>
</dbReference>
<evidence type="ECO:0000313" key="12">
    <source>
        <dbReference type="RefSeq" id="XP_018454446.1"/>
    </source>
</evidence>
<keyword evidence="6" id="KW-0067">ATP-binding</keyword>
<feature type="domain" description="Disease resistance protein winged helix" evidence="9">
    <location>
        <begin position="404"/>
        <end position="470"/>
    </location>
</feature>
<feature type="domain" description="NB-ARC" evidence="8">
    <location>
        <begin position="158"/>
        <end position="317"/>
    </location>
</feature>
<reference evidence="11" key="1">
    <citation type="journal article" date="2019" name="Database">
        <title>The radish genome database (RadishGD): an integrated information resource for radish genomics.</title>
        <authorList>
            <person name="Yu H.J."/>
            <person name="Baek S."/>
            <person name="Lee Y.J."/>
            <person name="Cho A."/>
            <person name="Mun J.H."/>
        </authorList>
    </citation>
    <scope>NUCLEOTIDE SEQUENCE [LARGE SCALE GENOMIC DNA]</scope>
    <source>
        <strain evidence="11">cv. WK10039</strain>
    </source>
</reference>